<name>A0A9P9J094_9HYPO</name>
<organism evidence="2 3">
    <name type="scientific">Dactylonectria estremocensis</name>
    <dbReference type="NCBI Taxonomy" id="1079267"/>
    <lineage>
        <taxon>Eukaryota</taxon>
        <taxon>Fungi</taxon>
        <taxon>Dikarya</taxon>
        <taxon>Ascomycota</taxon>
        <taxon>Pezizomycotina</taxon>
        <taxon>Sordariomycetes</taxon>
        <taxon>Hypocreomycetidae</taxon>
        <taxon>Hypocreales</taxon>
        <taxon>Nectriaceae</taxon>
        <taxon>Dactylonectria</taxon>
    </lineage>
</organism>
<dbReference type="AlphaFoldDB" id="A0A9P9J094"/>
<evidence type="ECO:0000313" key="3">
    <source>
        <dbReference type="Proteomes" id="UP000717696"/>
    </source>
</evidence>
<proteinExistence type="predicted"/>
<gene>
    <name evidence="2" type="ORF">B0J13DRAFT_476111</name>
</gene>
<keyword evidence="3" id="KW-1185">Reference proteome</keyword>
<keyword evidence="1" id="KW-1133">Transmembrane helix</keyword>
<evidence type="ECO:0000313" key="2">
    <source>
        <dbReference type="EMBL" id="KAH7142782.1"/>
    </source>
</evidence>
<feature type="transmembrane region" description="Helical" evidence="1">
    <location>
        <begin position="126"/>
        <end position="147"/>
    </location>
</feature>
<sequence>MANIDHFQRLTESISWDNKPLLLSAGVSYGVGLLQYVIAIQLSLRHGKSPLPFWMHSFYLAHDSAMWYVFSEAAPRYNQHWFMRATSTAMFLWSFMEIWCIHRAVTKDRKANFSSVFGPDPPLSSVLGYTFALQAAMYGVIILGFVLFGEGAFLHWFTLTNALMAIGPTHEYLRRGSREGLSLSFCFITIIGTIFTYAPFGFWALAVPEIFARPAYYALGIIFVPYTIWCFFIVAQYPPK</sequence>
<reference evidence="2" key="1">
    <citation type="journal article" date="2021" name="Nat. Commun.">
        <title>Genetic determinants of endophytism in the Arabidopsis root mycobiome.</title>
        <authorList>
            <person name="Mesny F."/>
            <person name="Miyauchi S."/>
            <person name="Thiergart T."/>
            <person name="Pickel B."/>
            <person name="Atanasova L."/>
            <person name="Karlsson M."/>
            <person name="Huettel B."/>
            <person name="Barry K.W."/>
            <person name="Haridas S."/>
            <person name="Chen C."/>
            <person name="Bauer D."/>
            <person name="Andreopoulos W."/>
            <person name="Pangilinan J."/>
            <person name="LaButti K."/>
            <person name="Riley R."/>
            <person name="Lipzen A."/>
            <person name="Clum A."/>
            <person name="Drula E."/>
            <person name="Henrissat B."/>
            <person name="Kohler A."/>
            <person name="Grigoriev I.V."/>
            <person name="Martin F.M."/>
            <person name="Hacquard S."/>
        </authorList>
    </citation>
    <scope>NUCLEOTIDE SEQUENCE</scope>
    <source>
        <strain evidence="2">MPI-CAGE-AT-0021</strain>
    </source>
</reference>
<dbReference type="EMBL" id="JAGMUU010000011">
    <property type="protein sequence ID" value="KAH7142782.1"/>
    <property type="molecule type" value="Genomic_DNA"/>
</dbReference>
<dbReference type="Proteomes" id="UP000717696">
    <property type="component" value="Unassembled WGS sequence"/>
</dbReference>
<keyword evidence="1" id="KW-0472">Membrane</keyword>
<dbReference type="OrthoDB" id="5185882at2759"/>
<feature type="transmembrane region" description="Helical" evidence="1">
    <location>
        <begin position="180"/>
        <end position="203"/>
    </location>
</feature>
<accession>A0A9P9J094</accession>
<feature type="transmembrane region" description="Helical" evidence="1">
    <location>
        <begin position="20"/>
        <end position="39"/>
    </location>
</feature>
<evidence type="ECO:0000256" key="1">
    <source>
        <dbReference type="SAM" id="Phobius"/>
    </source>
</evidence>
<keyword evidence="1" id="KW-0812">Transmembrane</keyword>
<comment type="caution">
    <text evidence="2">The sequence shown here is derived from an EMBL/GenBank/DDBJ whole genome shotgun (WGS) entry which is preliminary data.</text>
</comment>
<feature type="transmembrane region" description="Helical" evidence="1">
    <location>
        <begin position="215"/>
        <end position="235"/>
    </location>
</feature>
<protein>
    <submittedName>
        <fullName evidence="2">Uncharacterized protein</fullName>
    </submittedName>
</protein>